<gene>
    <name evidence="5" type="primary">gltD_1</name>
    <name evidence="5" type="ORF">PDESU_03044</name>
</gene>
<dbReference type="SUPFAM" id="SSF46548">
    <property type="entry name" value="alpha-helical ferredoxin"/>
    <property type="match status" value="2"/>
</dbReference>
<evidence type="ECO:0000256" key="3">
    <source>
        <dbReference type="ARBA" id="ARBA00023014"/>
    </source>
</evidence>
<dbReference type="InterPro" id="IPR017900">
    <property type="entry name" value="4Fe4S_Fe_S_CS"/>
</dbReference>
<accession>A0A6C2U395</accession>
<sequence length="909" mass="98409">MSDKKEMDYDVMVVGAGTAGMEASLSLGDMGFKVLLVEKDPSIGGRTILLSKVFPTLDCASCISTPKMAQSLHHPNITLMTYSEVDGVTKNADGTFHVNMHKKPTYVDQTTCTGCGQCESVCTVPIPDEYNYNMIARRAAHIPFPQAIPKKAVISRSAQPPCTHTCPAGVKPSGFVSLVRSGKYEEGFKLHLADAPLVGSLSRACYAPCEGECTRDEMEGSVNIRAIKRFMVDWYYDRHPEPDYGPVETQLDSKVAIIGSGPGGLTAAFHLAKQGHQVTVFESEPQAGGMLRHGMPAYRMPKSLLDRDIKNITALGVEIKTSTPVESIASLKEAGYDAVFVGVGNQNPRIIPITGNNLADVTDCMSFLKDTNVGDELPDIEDKDFVVLGGGNVALDVARAAVRMGTKSVSIVCLEEKDQMPALDFEVREADEEGITFYTGVSTKRIYTDDAGNSILEVLKVDQINFDENGRMTGFSTAEGSEQQIPADVVVMAVGLSPSTIPFENELELNGNKTIPVNKQTLQTADPMVFAGGDAVLGPSIIVEAMGQGRKAAFYIDRMLKGESLDVGFEVELEAADKEEILSCSKNCSSLAPTAIRELEPHKRIQSFEAYEETMTESEARHSANRCLGCGECSQCRECVNVCPGDCINFNMGTDNLEMTVGSVIISTGYEILDPAGKELMGYGRYPNVISGPQMDRLLAPTRPYNGVLRPSDGKEPENIAIVLCNGSRDHTVCNPLCCRIGCMYSAKHAQLVMGALPMADVTIYYIDFRAFGKGYDEFYEQSKGMGVQYTKGKVARIDEIEGGNLKVHYEDMEGEGGLQEAEHDMVVLTVGFLPNLESLKLFKGSELEADEFAYIKEPDATSQPGRTNIEGLFAAGTVIGARDIPDTVLHACASSAQAAGYIQKLRNA</sequence>
<keyword evidence="2" id="KW-0408">Iron</keyword>
<dbReference type="Gene3D" id="1.10.1060.10">
    <property type="entry name" value="Alpha-helical ferredoxin"/>
    <property type="match status" value="1"/>
</dbReference>
<evidence type="ECO:0000313" key="5">
    <source>
        <dbReference type="EMBL" id="VGO14482.1"/>
    </source>
</evidence>
<dbReference type="PRINTS" id="PR00419">
    <property type="entry name" value="ADXRDTASE"/>
</dbReference>
<dbReference type="Gene3D" id="3.40.50.720">
    <property type="entry name" value="NAD(P)-binding Rossmann-like Domain"/>
    <property type="match status" value="1"/>
</dbReference>
<dbReference type="Proteomes" id="UP000366872">
    <property type="component" value="Unassembled WGS sequence"/>
</dbReference>
<dbReference type="PANTHER" id="PTHR42783:SF3">
    <property type="entry name" value="GLUTAMATE SYNTHASE [NADPH] SMALL CHAIN-RELATED"/>
    <property type="match status" value="1"/>
</dbReference>
<evidence type="ECO:0000259" key="4">
    <source>
        <dbReference type="PROSITE" id="PS51379"/>
    </source>
</evidence>
<evidence type="ECO:0000256" key="2">
    <source>
        <dbReference type="ARBA" id="ARBA00023004"/>
    </source>
</evidence>
<dbReference type="InterPro" id="IPR009051">
    <property type="entry name" value="Helical_ferredxn"/>
</dbReference>
<keyword evidence="6" id="KW-1185">Reference proteome</keyword>
<feature type="domain" description="4Fe-4S ferredoxin-type" evidence="4">
    <location>
        <begin position="632"/>
        <end position="653"/>
    </location>
</feature>
<dbReference type="PROSITE" id="PS00198">
    <property type="entry name" value="4FE4S_FER_1"/>
    <property type="match status" value="1"/>
</dbReference>
<dbReference type="GO" id="GO:0016491">
    <property type="term" value="F:oxidoreductase activity"/>
    <property type="evidence" value="ECO:0007669"/>
    <property type="project" value="InterPro"/>
</dbReference>
<dbReference type="InterPro" id="IPR028261">
    <property type="entry name" value="DPD_II"/>
</dbReference>
<evidence type="ECO:0000313" key="6">
    <source>
        <dbReference type="Proteomes" id="UP000366872"/>
    </source>
</evidence>
<organism evidence="5 6">
    <name type="scientific">Pontiella desulfatans</name>
    <dbReference type="NCBI Taxonomy" id="2750659"/>
    <lineage>
        <taxon>Bacteria</taxon>
        <taxon>Pseudomonadati</taxon>
        <taxon>Kiritimatiellota</taxon>
        <taxon>Kiritimatiellia</taxon>
        <taxon>Kiritimatiellales</taxon>
        <taxon>Pontiellaceae</taxon>
        <taxon>Pontiella</taxon>
    </lineage>
</organism>
<dbReference type="PROSITE" id="PS51379">
    <property type="entry name" value="4FE4S_FER_2"/>
    <property type="match status" value="2"/>
</dbReference>
<dbReference type="InterPro" id="IPR036188">
    <property type="entry name" value="FAD/NAD-bd_sf"/>
</dbReference>
<dbReference type="InterPro" id="IPR023753">
    <property type="entry name" value="FAD/NAD-binding_dom"/>
</dbReference>
<dbReference type="GO" id="GO:0046872">
    <property type="term" value="F:metal ion binding"/>
    <property type="evidence" value="ECO:0007669"/>
    <property type="project" value="UniProtKB-KW"/>
</dbReference>
<keyword evidence="3" id="KW-0411">Iron-sulfur</keyword>
<dbReference type="EMBL" id="CAAHFG010000001">
    <property type="protein sequence ID" value="VGO14482.1"/>
    <property type="molecule type" value="Genomic_DNA"/>
</dbReference>
<dbReference type="Pfam" id="PF07992">
    <property type="entry name" value="Pyr_redox_2"/>
    <property type="match status" value="1"/>
</dbReference>
<dbReference type="Pfam" id="PF14691">
    <property type="entry name" value="Fer4_20"/>
    <property type="match status" value="1"/>
</dbReference>
<dbReference type="GO" id="GO:0051536">
    <property type="term" value="F:iron-sulfur cluster binding"/>
    <property type="evidence" value="ECO:0007669"/>
    <property type="project" value="UniProtKB-KW"/>
</dbReference>
<dbReference type="Pfam" id="PF12831">
    <property type="entry name" value="FAD_oxidored"/>
    <property type="match status" value="1"/>
</dbReference>
<dbReference type="SUPFAM" id="SSF51905">
    <property type="entry name" value="FAD/NAD(P)-binding domain"/>
    <property type="match status" value="2"/>
</dbReference>
<dbReference type="InterPro" id="IPR017896">
    <property type="entry name" value="4Fe4S_Fe-S-bd"/>
</dbReference>
<dbReference type="RefSeq" id="WP_222847192.1">
    <property type="nucleotide sequence ID" value="NZ_CAAHFG010000001.1"/>
</dbReference>
<dbReference type="SUPFAM" id="SSF51971">
    <property type="entry name" value="Nucleotide-binding domain"/>
    <property type="match status" value="1"/>
</dbReference>
<evidence type="ECO:0000256" key="1">
    <source>
        <dbReference type="ARBA" id="ARBA00022723"/>
    </source>
</evidence>
<feature type="domain" description="4Fe-4S ferredoxin-type" evidence="4">
    <location>
        <begin position="103"/>
        <end position="132"/>
    </location>
</feature>
<protein>
    <submittedName>
        <fullName evidence="5">Glutamate synthase [NADPH] small chain</fullName>
    </submittedName>
</protein>
<dbReference type="SUPFAM" id="SSF54862">
    <property type="entry name" value="4Fe-4S ferredoxins"/>
    <property type="match status" value="1"/>
</dbReference>
<reference evidence="5 6" key="1">
    <citation type="submission" date="2019-04" db="EMBL/GenBank/DDBJ databases">
        <authorList>
            <person name="Van Vliet M D."/>
        </authorList>
    </citation>
    <scope>NUCLEOTIDE SEQUENCE [LARGE SCALE GENOMIC DNA]</scope>
    <source>
        <strain evidence="5 6">F1</strain>
    </source>
</reference>
<keyword evidence="1" id="KW-0479">Metal-binding</keyword>
<dbReference type="AlphaFoldDB" id="A0A6C2U395"/>
<proteinExistence type="predicted"/>
<dbReference type="Gene3D" id="3.50.50.60">
    <property type="entry name" value="FAD/NAD(P)-binding domain"/>
    <property type="match status" value="3"/>
</dbReference>
<name>A0A6C2U395_PONDE</name>
<dbReference type="PANTHER" id="PTHR42783">
    <property type="entry name" value="GLUTAMATE SYNTHASE [NADPH] SMALL CHAIN"/>
    <property type="match status" value="1"/>
</dbReference>